<organism evidence="2 3">
    <name type="scientific">Williamsia sterculiae</name>
    <dbReference type="NCBI Taxonomy" id="1344003"/>
    <lineage>
        <taxon>Bacteria</taxon>
        <taxon>Bacillati</taxon>
        <taxon>Actinomycetota</taxon>
        <taxon>Actinomycetes</taxon>
        <taxon>Mycobacteriales</taxon>
        <taxon>Nocardiaceae</taxon>
        <taxon>Williamsia</taxon>
    </lineage>
</organism>
<reference evidence="2 3" key="1">
    <citation type="submission" date="2017-01" db="EMBL/GenBank/DDBJ databases">
        <authorList>
            <person name="Mah S.A."/>
            <person name="Swanson W.J."/>
            <person name="Moy G.W."/>
            <person name="Vacquier V.D."/>
        </authorList>
    </citation>
    <scope>NUCLEOTIDE SEQUENCE [LARGE SCALE GENOMIC DNA]</scope>
    <source>
        <strain evidence="2 3">CPCC 203464</strain>
    </source>
</reference>
<feature type="signal peptide" evidence="1">
    <location>
        <begin position="1"/>
        <end position="41"/>
    </location>
</feature>
<keyword evidence="3" id="KW-1185">Reference proteome</keyword>
<sequence>MPPSVRTTLAQVFGWTRGNPRRSVALLALAVALTTPLAACSDDSGDSAPATAASPTAQAGSGPFFGHCGNITSQEVTTISGLPGLTNTVNNSSGCEWTSGDVTGPHLSFNWYRGSPIGRERSTEQLSRPTVKDISVGGAPGFLASDLGICEIGIDFGADFVEWSLSTGTTSGQQPLRTTDQLCDSATQLSTLTVQRGQR</sequence>
<proteinExistence type="predicted"/>
<gene>
    <name evidence="2" type="ORF">SAMN05445060_2958</name>
</gene>
<dbReference type="AlphaFoldDB" id="A0A1N7GPB7"/>
<evidence type="ECO:0000313" key="3">
    <source>
        <dbReference type="Proteomes" id="UP000186218"/>
    </source>
</evidence>
<accession>A0A1N7GPB7</accession>
<dbReference type="InterPro" id="IPR024520">
    <property type="entry name" value="DUF3558"/>
</dbReference>
<evidence type="ECO:0000256" key="1">
    <source>
        <dbReference type="SAM" id="SignalP"/>
    </source>
</evidence>
<keyword evidence="2" id="KW-0346">Stress response</keyword>
<dbReference type="Pfam" id="PF12079">
    <property type="entry name" value="DUF3558"/>
    <property type="match status" value="1"/>
</dbReference>
<dbReference type="Proteomes" id="UP000186218">
    <property type="component" value="Unassembled WGS sequence"/>
</dbReference>
<dbReference type="EMBL" id="FTNT01000009">
    <property type="protein sequence ID" value="SIS14412.1"/>
    <property type="molecule type" value="Genomic_DNA"/>
</dbReference>
<protein>
    <submittedName>
        <fullName evidence="2">Ribosome-associated heat shock protein Hsp15</fullName>
    </submittedName>
</protein>
<name>A0A1N7GPB7_9NOCA</name>
<feature type="chain" id="PRO_5012116845" evidence="1">
    <location>
        <begin position="42"/>
        <end position="199"/>
    </location>
</feature>
<keyword evidence="1" id="KW-0732">Signal</keyword>
<dbReference type="STRING" id="1344003.SAMN05445060_2958"/>
<evidence type="ECO:0000313" key="2">
    <source>
        <dbReference type="EMBL" id="SIS14412.1"/>
    </source>
</evidence>